<sequence length="266" mass="26673">MPIEPPIYDISQTPVPGSRNYSTFGSSSGRYGGGGGGAYGAGGGFSSGRYSGTSSQSQGRWSNSQVQQPQAVPAGEGGFRSALSTFKGAAPGTLAGGFGRPATSASVSGVATGAPRSSAFKPPIKFNPTVPGSSSSSTAASARTPASSLAALATPVVEPLPAHRPVDGPPRVTETRASMIPDAVLVNPALSAPKPVLSSSKDLLASFQKGAGDELDVFKRFGAEHEDKVDYPSTTGGGAPLSPRSKGKGKRVAPAPSTSRGKKAKQ</sequence>
<proteinExistence type="predicted"/>
<organism evidence="2 3">
    <name type="scientific">Rhodotorula paludigena</name>
    <dbReference type="NCBI Taxonomy" id="86838"/>
    <lineage>
        <taxon>Eukaryota</taxon>
        <taxon>Fungi</taxon>
        <taxon>Dikarya</taxon>
        <taxon>Basidiomycota</taxon>
        <taxon>Pucciniomycotina</taxon>
        <taxon>Microbotryomycetes</taxon>
        <taxon>Sporidiobolales</taxon>
        <taxon>Sporidiobolaceae</taxon>
        <taxon>Rhodotorula</taxon>
    </lineage>
</organism>
<protein>
    <submittedName>
        <fullName evidence="2">Uncharacterized protein</fullName>
    </submittedName>
</protein>
<feature type="compositionally biased region" description="Gly residues" evidence="1">
    <location>
        <begin position="30"/>
        <end position="46"/>
    </location>
</feature>
<feature type="region of interest" description="Disordered" evidence="1">
    <location>
        <begin position="1"/>
        <end position="147"/>
    </location>
</feature>
<feature type="compositionally biased region" description="Polar residues" evidence="1">
    <location>
        <begin position="60"/>
        <end position="70"/>
    </location>
</feature>
<keyword evidence="3" id="KW-1185">Reference proteome</keyword>
<gene>
    <name evidence="2" type="ORF">Rhopal_007121-T1</name>
</gene>
<feature type="compositionally biased region" description="Low complexity" evidence="1">
    <location>
        <begin position="133"/>
        <end position="147"/>
    </location>
</feature>
<name>A0AAV5GYE8_9BASI</name>
<dbReference type="EMBL" id="BQKY01000016">
    <property type="protein sequence ID" value="GJN94057.1"/>
    <property type="molecule type" value="Genomic_DNA"/>
</dbReference>
<feature type="region of interest" description="Disordered" evidence="1">
    <location>
        <begin position="224"/>
        <end position="266"/>
    </location>
</feature>
<dbReference type="Proteomes" id="UP001342314">
    <property type="component" value="Unassembled WGS sequence"/>
</dbReference>
<reference evidence="2 3" key="1">
    <citation type="submission" date="2021-12" db="EMBL/GenBank/DDBJ databases">
        <title>High titer production of polyol ester of fatty acids by Rhodotorula paludigena BS15 towards product separation-free biomass refinery.</title>
        <authorList>
            <person name="Mano J."/>
            <person name="Ono H."/>
            <person name="Tanaka T."/>
            <person name="Naito K."/>
            <person name="Sushida H."/>
            <person name="Ike M."/>
            <person name="Tokuyasu K."/>
            <person name="Kitaoka M."/>
        </authorList>
    </citation>
    <scope>NUCLEOTIDE SEQUENCE [LARGE SCALE GENOMIC DNA]</scope>
    <source>
        <strain evidence="2 3">BS15</strain>
    </source>
</reference>
<evidence type="ECO:0000256" key="1">
    <source>
        <dbReference type="SAM" id="MobiDB-lite"/>
    </source>
</evidence>
<dbReference type="AlphaFoldDB" id="A0AAV5GYE8"/>
<evidence type="ECO:0000313" key="2">
    <source>
        <dbReference type="EMBL" id="GJN94057.1"/>
    </source>
</evidence>
<evidence type="ECO:0000313" key="3">
    <source>
        <dbReference type="Proteomes" id="UP001342314"/>
    </source>
</evidence>
<feature type="compositionally biased region" description="Low complexity" evidence="1">
    <location>
        <begin position="47"/>
        <end position="59"/>
    </location>
</feature>
<comment type="caution">
    <text evidence="2">The sequence shown here is derived from an EMBL/GenBank/DDBJ whole genome shotgun (WGS) entry which is preliminary data.</text>
</comment>
<accession>A0AAV5GYE8</accession>